<gene>
    <name evidence="8" type="ORF">Vbra_15252</name>
</gene>
<feature type="transmembrane region" description="Helical" evidence="6">
    <location>
        <begin position="272"/>
        <end position="291"/>
    </location>
</feature>
<evidence type="ECO:0000256" key="5">
    <source>
        <dbReference type="SAM" id="MobiDB-lite"/>
    </source>
</evidence>
<reference evidence="8 9" key="1">
    <citation type="submission" date="2014-11" db="EMBL/GenBank/DDBJ databases">
        <authorList>
            <person name="Zhu J."/>
            <person name="Qi W."/>
            <person name="Song R."/>
        </authorList>
    </citation>
    <scope>NUCLEOTIDE SEQUENCE [LARGE SCALE GENOMIC DNA]</scope>
</reference>
<name>A0A0G4FGC8_VITBC</name>
<organism evidence="8 9">
    <name type="scientific">Vitrella brassicaformis (strain CCMP3155)</name>
    <dbReference type="NCBI Taxonomy" id="1169540"/>
    <lineage>
        <taxon>Eukaryota</taxon>
        <taxon>Sar</taxon>
        <taxon>Alveolata</taxon>
        <taxon>Colpodellida</taxon>
        <taxon>Vitrellaceae</taxon>
        <taxon>Vitrella</taxon>
    </lineage>
</organism>
<feature type="region of interest" description="Disordered" evidence="5">
    <location>
        <begin position="1"/>
        <end position="61"/>
    </location>
</feature>
<dbReference type="PANTHER" id="PTHR22950">
    <property type="entry name" value="AMINO ACID TRANSPORTER"/>
    <property type="match status" value="1"/>
</dbReference>
<feature type="domain" description="Amino acid transporter transmembrane" evidence="7">
    <location>
        <begin position="153"/>
        <end position="512"/>
    </location>
</feature>
<dbReference type="OrthoDB" id="1684102at2759"/>
<dbReference type="Pfam" id="PF01490">
    <property type="entry name" value="Aa_trans"/>
    <property type="match status" value="1"/>
</dbReference>
<feature type="transmembrane region" description="Helical" evidence="6">
    <location>
        <begin position="185"/>
        <end position="206"/>
    </location>
</feature>
<sequence>MSSPGVDPSPSPDSLSRLQSPYSTVSEPGHEGMGERRRGSNSSTSRPGRRPRSQSLHEPLLDKATLSLHSFLAEDLYRDPDAVPGLPGSLGPPVRRRTAPGSRLSWPPGGREVPSFLPPSPLPGVKEEEVIGEDGEELIEYEGEMVVLVHRKKANVFDTVLTILKAFLATAVLFVPSGFRNGGLLFSPLVMLVSGLCNITCMVRLIECCQPDRETLAEISQAAFGHWARVAVDLSLLFSQLGYSCASLIFVAQCLQDVLLSLTDCSPTFNGTVVLVTFIWLQLFLCVPTAWVRRLKYLAPSFLLADALIALGLASIAGYAAYHLGSSGTTSSVQLVNRTHWPVFLGFAVYLFEGVPALLPIRHAMEQDDQHKLPTILSKTMWGIVLFEILFGMLAYSAFGAQTNPFILTNLPNVPVTWTLQFLYAMACLLTFPIILWPVTRALEGWLFEGTPFSIARKWRKNLLRTGVVVCGAVVATMGQSDFNSFIAIVGSVCCVPLGLIYPALFHLKLVCLPSYSPGLIAGQDGGTLSGDAPHEKARRMKECWWDKGGVLDLVLMAIGVCVMVFTATMAIRLWRSESPISHCGKLQ</sequence>
<dbReference type="InterPro" id="IPR013057">
    <property type="entry name" value="AA_transpt_TM"/>
</dbReference>
<evidence type="ECO:0000256" key="2">
    <source>
        <dbReference type="ARBA" id="ARBA00022692"/>
    </source>
</evidence>
<dbReference type="AlphaFoldDB" id="A0A0G4FGC8"/>
<feature type="transmembrane region" description="Helical" evidence="6">
    <location>
        <begin position="160"/>
        <end position="179"/>
    </location>
</feature>
<dbReference type="STRING" id="1169540.A0A0G4FGC8"/>
<dbReference type="VEuPathDB" id="CryptoDB:Vbra_15252"/>
<evidence type="ECO:0000259" key="7">
    <source>
        <dbReference type="Pfam" id="PF01490"/>
    </source>
</evidence>
<comment type="subcellular location">
    <subcellularLocation>
        <location evidence="1">Membrane</location>
        <topology evidence="1">Multi-pass membrane protein</topology>
    </subcellularLocation>
</comment>
<keyword evidence="2 6" id="KW-0812">Transmembrane</keyword>
<feature type="transmembrane region" description="Helical" evidence="6">
    <location>
        <begin position="486"/>
        <end position="506"/>
    </location>
</feature>
<feature type="compositionally biased region" description="Basic and acidic residues" evidence="5">
    <location>
        <begin position="28"/>
        <end position="38"/>
    </location>
</feature>
<dbReference type="PANTHER" id="PTHR22950:SF666">
    <property type="entry name" value="VACUOLAR AMINO ACID TRANSPORTER 4"/>
    <property type="match status" value="1"/>
</dbReference>
<feature type="compositionally biased region" description="Low complexity" evidence="5">
    <location>
        <begin position="1"/>
        <end position="21"/>
    </location>
</feature>
<dbReference type="GO" id="GO:0015179">
    <property type="term" value="F:L-amino acid transmembrane transporter activity"/>
    <property type="evidence" value="ECO:0007669"/>
    <property type="project" value="TreeGrafter"/>
</dbReference>
<feature type="region of interest" description="Disordered" evidence="5">
    <location>
        <begin position="83"/>
        <end position="126"/>
    </location>
</feature>
<accession>A0A0G4FGC8</accession>
<dbReference type="InParanoid" id="A0A0G4FGC8"/>
<feature type="transmembrane region" description="Helical" evidence="6">
    <location>
        <begin position="550"/>
        <end position="572"/>
    </location>
</feature>
<protein>
    <recommendedName>
        <fullName evidence="7">Amino acid transporter transmembrane domain-containing protein</fullName>
    </recommendedName>
</protein>
<proteinExistence type="predicted"/>
<evidence type="ECO:0000313" key="9">
    <source>
        <dbReference type="Proteomes" id="UP000041254"/>
    </source>
</evidence>
<dbReference type="EMBL" id="CDMY01000427">
    <property type="protein sequence ID" value="CEM11883.1"/>
    <property type="molecule type" value="Genomic_DNA"/>
</dbReference>
<feature type="compositionally biased region" description="Low complexity" evidence="5">
    <location>
        <begin position="83"/>
        <end position="93"/>
    </location>
</feature>
<feature type="transmembrane region" description="Helical" evidence="6">
    <location>
        <begin position="463"/>
        <end position="480"/>
    </location>
</feature>
<evidence type="ECO:0000256" key="6">
    <source>
        <dbReference type="SAM" id="Phobius"/>
    </source>
</evidence>
<evidence type="ECO:0000256" key="1">
    <source>
        <dbReference type="ARBA" id="ARBA00004141"/>
    </source>
</evidence>
<evidence type="ECO:0000313" key="8">
    <source>
        <dbReference type="EMBL" id="CEM11883.1"/>
    </source>
</evidence>
<evidence type="ECO:0000256" key="4">
    <source>
        <dbReference type="ARBA" id="ARBA00023136"/>
    </source>
</evidence>
<keyword evidence="4 6" id="KW-0472">Membrane</keyword>
<keyword evidence="3 6" id="KW-1133">Transmembrane helix</keyword>
<feature type="transmembrane region" description="Helical" evidence="6">
    <location>
        <begin position="342"/>
        <end position="361"/>
    </location>
</feature>
<keyword evidence="9" id="KW-1185">Reference proteome</keyword>
<dbReference type="Proteomes" id="UP000041254">
    <property type="component" value="Unassembled WGS sequence"/>
</dbReference>
<feature type="transmembrane region" description="Helical" evidence="6">
    <location>
        <begin position="227"/>
        <end position="252"/>
    </location>
</feature>
<feature type="transmembrane region" description="Helical" evidence="6">
    <location>
        <begin position="382"/>
        <end position="402"/>
    </location>
</feature>
<dbReference type="PhylomeDB" id="A0A0G4FGC8"/>
<evidence type="ECO:0000256" key="3">
    <source>
        <dbReference type="ARBA" id="ARBA00022989"/>
    </source>
</evidence>
<feature type="transmembrane region" description="Helical" evidence="6">
    <location>
        <begin position="303"/>
        <end position="322"/>
    </location>
</feature>
<dbReference type="OMA" id="NCIINDT"/>
<dbReference type="GO" id="GO:0016020">
    <property type="term" value="C:membrane"/>
    <property type="evidence" value="ECO:0007669"/>
    <property type="project" value="UniProtKB-SubCell"/>
</dbReference>
<feature type="transmembrane region" description="Helical" evidence="6">
    <location>
        <begin position="422"/>
        <end position="443"/>
    </location>
</feature>